<keyword evidence="3" id="KW-1185">Reference proteome</keyword>
<keyword evidence="1" id="KW-1133">Transmembrane helix</keyword>
<dbReference type="Proteomes" id="UP000017081">
    <property type="component" value="Unassembled WGS sequence"/>
</dbReference>
<evidence type="ECO:0000256" key="1">
    <source>
        <dbReference type="SAM" id="Phobius"/>
    </source>
</evidence>
<feature type="non-terminal residue" evidence="2">
    <location>
        <position position="1"/>
    </location>
</feature>
<organism evidence="2 3">
    <name type="scientific">Cetobacterium somerae ATCC BAA-474</name>
    <dbReference type="NCBI Taxonomy" id="1319815"/>
    <lineage>
        <taxon>Bacteria</taxon>
        <taxon>Fusobacteriati</taxon>
        <taxon>Fusobacteriota</taxon>
        <taxon>Fusobacteriia</taxon>
        <taxon>Fusobacteriales</taxon>
        <taxon>Fusobacteriaceae</taxon>
        <taxon>Cetobacterium</taxon>
    </lineage>
</organism>
<protein>
    <submittedName>
        <fullName evidence="2">Uncharacterized protein</fullName>
    </submittedName>
</protein>
<feature type="transmembrane region" description="Helical" evidence="1">
    <location>
        <begin position="14"/>
        <end position="40"/>
    </location>
</feature>
<evidence type="ECO:0000313" key="3">
    <source>
        <dbReference type="Proteomes" id="UP000017081"/>
    </source>
</evidence>
<keyword evidence="1" id="KW-0812">Transmembrane</keyword>
<keyword evidence="1" id="KW-0472">Membrane</keyword>
<sequence length="52" mass="6467">FFKYLYYKINLDSIIFTLILVIAFSSQYIFGELYFIYLWFLPFNFLKKFKGE</sequence>
<comment type="caution">
    <text evidence="2">The sequence shown here is derived from an EMBL/GenBank/DDBJ whole genome shotgun (WGS) entry which is preliminary data.</text>
</comment>
<gene>
    <name evidence="2" type="ORF">HMPREF0202_02256</name>
</gene>
<dbReference type="EMBL" id="AXZF01000104">
    <property type="protein sequence ID" value="ERT67839.1"/>
    <property type="molecule type" value="Genomic_DNA"/>
</dbReference>
<name>U7V9M0_9FUSO</name>
<proteinExistence type="predicted"/>
<dbReference type="AlphaFoldDB" id="U7V9M0"/>
<accession>U7V9M0</accession>
<evidence type="ECO:0000313" key="2">
    <source>
        <dbReference type="EMBL" id="ERT67839.1"/>
    </source>
</evidence>
<dbReference type="STRING" id="1319815.HMPREF0202_02256"/>
<dbReference type="HOGENOM" id="CLU_3073035_0_0_0"/>
<reference evidence="2" key="1">
    <citation type="submission" date="2013-08" db="EMBL/GenBank/DDBJ databases">
        <authorList>
            <person name="Weinstock G."/>
            <person name="Sodergren E."/>
            <person name="Wylie T."/>
            <person name="Fulton L."/>
            <person name="Fulton R."/>
            <person name="Fronick C."/>
            <person name="O'Laughlin M."/>
            <person name="Godfrey J."/>
            <person name="Miner T."/>
            <person name="Herter B."/>
            <person name="Appelbaum E."/>
            <person name="Cordes M."/>
            <person name="Lek S."/>
            <person name="Wollam A."/>
            <person name="Pepin K.H."/>
            <person name="Palsikar V.B."/>
            <person name="Mitreva M."/>
            <person name="Wilson R.K."/>
        </authorList>
    </citation>
    <scope>NUCLEOTIDE SEQUENCE [LARGE SCALE GENOMIC DNA]</scope>
    <source>
        <strain evidence="2">ATCC BAA-474</strain>
    </source>
</reference>